<feature type="region of interest" description="Disordered" evidence="1">
    <location>
        <begin position="62"/>
        <end position="84"/>
    </location>
</feature>
<keyword evidence="3" id="KW-1185">Reference proteome</keyword>
<dbReference type="Proteomes" id="UP000604825">
    <property type="component" value="Unassembled WGS sequence"/>
</dbReference>
<sequence>MDPSSELSGFPLIMCSDCGIARVVEGRPKKDSENHGRLYFKCARNGRNGIILVRPSNWEEVNMSQEEEVDSPNGDKRGDKKGTELEEKMESLIWQMNMFIAYVEVTM</sequence>
<organism evidence="2 3">
    <name type="scientific">Miscanthus lutarioriparius</name>
    <dbReference type="NCBI Taxonomy" id="422564"/>
    <lineage>
        <taxon>Eukaryota</taxon>
        <taxon>Viridiplantae</taxon>
        <taxon>Streptophyta</taxon>
        <taxon>Embryophyta</taxon>
        <taxon>Tracheophyta</taxon>
        <taxon>Spermatophyta</taxon>
        <taxon>Magnoliopsida</taxon>
        <taxon>Liliopsida</taxon>
        <taxon>Poales</taxon>
        <taxon>Poaceae</taxon>
        <taxon>PACMAD clade</taxon>
        <taxon>Panicoideae</taxon>
        <taxon>Andropogonodae</taxon>
        <taxon>Andropogoneae</taxon>
        <taxon>Saccharinae</taxon>
        <taxon>Miscanthus</taxon>
    </lineage>
</organism>
<dbReference type="EMBL" id="CAJGYO010000006">
    <property type="protein sequence ID" value="CAD6235372.1"/>
    <property type="molecule type" value="Genomic_DNA"/>
</dbReference>
<evidence type="ECO:0008006" key="4">
    <source>
        <dbReference type="Google" id="ProtNLM"/>
    </source>
</evidence>
<evidence type="ECO:0000256" key="1">
    <source>
        <dbReference type="SAM" id="MobiDB-lite"/>
    </source>
</evidence>
<proteinExistence type="predicted"/>
<feature type="compositionally biased region" description="Basic and acidic residues" evidence="1">
    <location>
        <begin position="73"/>
        <end position="84"/>
    </location>
</feature>
<dbReference type="AlphaFoldDB" id="A0A811P5Y9"/>
<name>A0A811P5Y9_9POAL</name>
<accession>A0A811P5Y9</accession>
<protein>
    <recommendedName>
        <fullName evidence="4">Zinc finger GRF-type domain-containing protein</fullName>
    </recommendedName>
</protein>
<evidence type="ECO:0000313" key="2">
    <source>
        <dbReference type="EMBL" id="CAD6235372.1"/>
    </source>
</evidence>
<evidence type="ECO:0000313" key="3">
    <source>
        <dbReference type="Proteomes" id="UP000604825"/>
    </source>
</evidence>
<reference evidence="2" key="1">
    <citation type="submission" date="2020-10" db="EMBL/GenBank/DDBJ databases">
        <authorList>
            <person name="Han B."/>
            <person name="Lu T."/>
            <person name="Zhao Q."/>
            <person name="Huang X."/>
            <person name="Zhao Y."/>
        </authorList>
    </citation>
    <scope>NUCLEOTIDE SEQUENCE</scope>
</reference>
<gene>
    <name evidence="2" type="ORF">NCGR_LOCUS23623</name>
</gene>
<comment type="caution">
    <text evidence="2">The sequence shown here is derived from an EMBL/GenBank/DDBJ whole genome shotgun (WGS) entry which is preliminary data.</text>
</comment>